<gene>
    <name evidence="1" type="ORF">QYB97_12660</name>
</gene>
<sequence>MKPYFQGAGHYKTFVDQVKKSKKNIVLSPQQILEIVDHAREEGKNMKEDVKQG</sequence>
<organism evidence="1 2">
    <name type="scientific">Fictibacillus fluitans</name>
    <dbReference type="NCBI Taxonomy" id="3058422"/>
    <lineage>
        <taxon>Bacteria</taxon>
        <taxon>Bacillati</taxon>
        <taxon>Bacillota</taxon>
        <taxon>Bacilli</taxon>
        <taxon>Bacillales</taxon>
        <taxon>Fictibacillaceae</taxon>
        <taxon>Fictibacillus</taxon>
    </lineage>
</organism>
<protein>
    <submittedName>
        <fullName evidence="1">Uncharacterized protein</fullName>
    </submittedName>
</protein>
<proteinExistence type="predicted"/>
<evidence type="ECO:0000313" key="2">
    <source>
        <dbReference type="Proteomes" id="UP001172721"/>
    </source>
</evidence>
<dbReference type="EMBL" id="JAUHTR010000006">
    <property type="protein sequence ID" value="MDN4525336.1"/>
    <property type="molecule type" value="Genomic_DNA"/>
</dbReference>
<dbReference type="RefSeq" id="WP_301166375.1">
    <property type="nucleotide sequence ID" value="NZ_JAUHTR010000006.1"/>
</dbReference>
<name>A0ABT8HX61_9BACL</name>
<keyword evidence="2" id="KW-1185">Reference proteome</keyword>
<comment type="caution">
    <text evidence="1">The sequence shown here is derived from an EMBL/GenBank/DDBJ whole genome shotgun (WGS) entry which is preliminary data.</text>
</comment>
<accession>A0ABT8HX61</accession>
<dbReference type="Proteomes" id="UP001172721">
    <property type="component" value="Unassembled WGS sequence"/>
</dbReference>
<reference evidence="1" key="1">
    <citation type="submission" date="2023-07" db="EMBL/GenBank/DDBJ databases">
        <title>Fictibacillus sp. isolated from freshwater pond.</title>
        <authorList>
            <person name="Kirdat K."/>
            <person name="Bhat A."/>
            <person name="Mourya A."/>
            <person name="Yadav A."/>
        </authorList>
    </citation>
    <scope>NUCLEOTIDE SEQUENCE</scope>
    <source>
        <strain evidence="1">NE201</strain>
    </source>
</reference>
<evidence type="ECO:0000313" key="1">
    <source>
        <dbReference type="EMBL" id="MDN4525336.1"/>
    </source>
</evidence>